<sequence length="324" mass="36040">MENSALLNTARRPLSPDAQIEIPASRSEYERVEEILEEEDAKYPRLQYDGVRKVAIVSAVPSPLHGEMVGQLLRKISRAVDGTPGLDENIKDRLSIATDMKNVEDVGDTSTTRNWDGALRYLTREESGSSHILMIAVEVGFAQTYASLRAAISFSACALRCRVGIAMCINEGERAKRPSQKYYTTTEEKRAAIQDVEHVLRSQLQVNPFGPLTVGNDTWFGKVTTVVLETYRLQDETPPPDTILSSTHSYTIVDDGGFVGGQVPANLAEITLRDCIPTHILSGNNIEATPVNFFHQDWFEDSFSSAMLETAMVRVKEKYIVQRV</sequence>
<dbReference type="Proteomes" id="UP000094385">
    <property type="component" value="Unassembled WGS sequence"/>
</dbReference>
<name>A0A1E3Q024_LIPST</name>
<organism evidence="1 2">
    <name type="scientific">Lipomyces starkeyi NRRL Y-11557</name>
    <dbReference type="NCBI Taxonomy" id="675824"/>
    <lineage>
        <taxon>Eukaryota</taxon>
        <taxon>Fungi</taxon>
        <taxon>Dikarya</taxon>
        <taxon>Ascomycota</taxon>
        <taxon>Saccharomycotina</taxon>
        <taxon>Lipomycetes</taxon>
        <taxon>Lipomycetales</taxon>
        <taxon>Lipomycetaceae</taxon>
        <taxon>Lipomyces</taxon>
    </lineage>
</organism>
<protein>
    <submittedName>
        <fullName evidence="1">Uncharacterized protein</fullName>
    </submittedName>
</protein>
<proteinExistence type="predicted"/>
<accession>A0A1E3Q024</accession>
<dbReference type="AlphaFoldDB" id="A0A1E3Q024"/>
<reference evidence="1 2" key="1">
    <citation type="journal article" date="2016" name="Proc. Natl. Acad. Sci. U.S.A.">
        <title>Comparative genomics of biotechnologically important yeasts.</title>
        <authorList>
            <person name="Riley R."/>
            <person name="Haridas S."/>
            <person name="Wolfe K.H."/>
            <person name="Lopes M.R."/>
            <person name="Hittinger C.T."/>
            <person name="Goeker M."/>
            <person name="Salamov A.A."/>
            <person name="Wisecaver J.H."/>
            <person name="Long T.M."/>
            <person name="Calvey C.H."/>
            <person name="Aerts A.L."/>
            <person name="Barry K.W."/>
            <person name="Choi C."/>
            <person name="Clum A."/>
            <person name="Coughlan A.Y."/>
            <person name="Deshpande S."/>
            <person name="Douglass A.P."/>
            <person name="Hanson S.J."/>
            <person name="Klenk H.-P."/>
            <person name="LaButti K.M."/>
            <person name="Lapidus A."/>
            <person name="Lindquist E.A."/>
            <person name="Lipzen A.M."/>
            <person name="Meier-Kolthoff J.P."/>
            <person name="Ohm R.A."/>
            <person name="Otillar R.P."/>
            <person name="Pangilinan J.L."/>
            <person name="Peng Y."/>
            <person name="Rokas A."/>
            <person name="Rosa C.A."/>
            <person name="Scheuner C."/>
            <person name="Sibirny A.A."/>
            <person name="Slot J.C."/>
            <person name="Stielow J.B."/>
            <person name="Sun H."/>
            <person name="Kurtzman C.P."/>
            <person name="Blackwell M."/>
            <person name="Grigoriev I.V."/>
            <person name="Jeffries T.W."/>
        </authorList>
    </citation>
    <scope>NUCLEOTIDE SEQUENCE [LARGE SCALE GENOMIC DNA]</scope>
    <source>
        <strain evidence="1 2">NRRL Y-11557</strain>
    </source>
</reference>
<evidence type="ECO:0000313" key="1">
    <source>
        <dbReference type="EMBL" id="ODQ71043.1"/>
    </source>
</evidence>
<dbReference type="OrthoDB" id="10346546at2759"/>
<dbReference type="EMBL" id="KV454298">
    <property type="protein sequence ID" value="ODQ71043.1"/>
    <property type="molecule type" value="Genomic_DNA"/>
</dbReference>
<evidence type="ECO:0000313" key="2">
    <source>
        <dbReference type="Proteomes" id="UP000094385"/>
    </source>
</evidence>
<gene>
    <name evidence="1" type="ORF">LIPSTDRAFT_73641</name>
</gene>
<keyword evidence="2" id="KW-1185">Reference proteome</keyword>